<keyword evidence="2" id="KW-1185">Reference proteome</keyword>
<organism evidence="1 2">
    <name type="scientific">Aldrovandia affinis</name>
    <dbReference type="NCBI Taxonomy" id="143900"/>
    <lineage>
        <taxon>Eukaryota</taxon>
        <taxon>Metazoa</taxon>
        <taxon>Chordata</taxon>
        <taxon>Craniata</taxon>
        <taxon>Vertebrata</taxon>
        <taxon>Euteleostomi</taxon>
        <taxon>Actinopterygii</taxon>
        <taxon>Neopterygii</taxon>
        <taxon>Teleostei</taxon>
        <taxon>Notacanthiformes</taxon>
        <taxon>Halosauridae</taxon>
        <taxon>Aldrovandia</taxon>
    </lineage>
</organism>
<evidence type="ECO:0000313" key="1">
    <source>
        <dbReference type="EMBL" id="KAJ8416342.1"/>
    </source>
</evidence>
<protein>
    <submittedName>
        <fullName evidence="1">Uncharacterized protein</fullName>
    </submittedName>
</protein>
<evidence type="ECO:0000313" key="2">
    <source>
        <dbReference type="Proteomes" id="UP001221898"/>
    </source>
</evidence>
<accession>A0AAD7T8P7</accession>
<comment type="caution">
    <text evidence="1">The sequence shown here is derived from an EMBL/GenBank/DDBJ whole genome shotgun (WGS) entry which is preliminary data.</text>
</comment>
<reference evidence="1" key="1">
    <citation type="journal article" date="2023" name="Science">
        <title>Genome structures resolve the early diversification of teleost fishes.</title>
        <authorList>
            <person name="Parey E."/>
            <person name="Louis A."/>
            <person name="Montfort J."/>
            <person name="Bouchez O."/>
            <person name="Roques C."/>
            <person name="Iampietro C."/>
            <person name="Lluch J."/>
            <person name="Castinel A."/>
            <person name="Donnadieu C."/>
            <person name="Desvignes T."/>
            <person name="Floi Bucao C."/>
            <person name="Jouanno E."/>
            <person name="Wen M."/>
            <person name="Mejri S."/>
            <person name="Dirks R."/>
            <person name="Jansen H."/>
            <person name="Henkel C."/>
            <person name="Chen W.J."/>
            <person name="Zahm M."/>
            <person name="Cabau C."/>
            <person name="Klopp C."/>
            <person name="Thompson A.W."/>
            <person name="Robinson-Rechavi M."/>
            <person name="Braasch I."/>
            <person name="Lecointre G."/>
            <person name="Bobe J."/>
            <person name="Postlethwait J.H."/>
            <person name="Berthelot C."/>
            <person name="Roest Crollius H."/>
            <person name="Guiguen Y."/>
        </authorList>
    </citation>
    <scope>NUCLEOTIDE SEQUENCE</scope>
    <source>
        <strain evidence="1">NC1722</strain>
    </source>
</reference>
<gene>
    <name evidence="1" type="ORF">AAFF_G00356300</name>
</gene>
<dbReference type="Proteomes" id="UP001221898">
    <property type="component" value="Unassembled WGS sequence"/>
</dbReference>
<name>A0AAD7T8P7_9TELE</name>
<dbReference type="AlphaFoldDB" id="A0AAD7T8P7"/>
<sequence>MPWDEPDIFLSITMGWRFQKSKQHVLWTWEQLMPGQAAPSWHSAPFISTSHVLFGEPLVGGLTATQEEGMAAPRLKQVWEEMSRDQGLYESMLGHSYTSTARNSFHPEDSRQGMCSKQAEVSPLNKPGVIRCQAMHLNNNTTFLD</sequence>
<proteinExistence type="predicted"/>
<dbReference type="EMBL" id="JAINUG010000006">
    <property type="protein sequence ID" value="KAJ8416342.1"/>
    <property type="molecule type" value="Genomic_DNA"/>
</dbReference>